<dbReference type="EMBL" id="CCAG010023232">
    <property type="status" value="NOT_ANNOTATED_CDS"/>
    <property type="molecule type" value="Genomic_DNA"/>
</dbReference>
<evidence type="ECO:0000313" key="4">
    <source>
        <dbReference type="Proteomes" id="UP000092444"/>
    </source>
</evidence>
<organism evidence="3 4">
    <name type="scientific">Glossina morsitans morsitans</name>
    <name type="common">Savannah tsetse fly</name>
    <dbReference type="NCBI Taxonomy" id="37546"/>
    <lineage>
        <taxon>Eukaryota</taxon>
        <taxon>Metazoa</taxon>
        <taxon>Ecdysozoa</taxon>
        <taxon>Arthropoda</taxon>
        <taxon>Hexapoda</taxon>
        <taxon>Insecta</taxon>
        <taxon>Pterygota</taxon>
        <taxon>Neoptera</taxon>
        <taxon>Endopterygota</taxon>
        <taxon>Diptera</taxon>
        <taxon>Brachycera</taxon>
        <taxon>Muscomorpha</taxon>
        <taxon>Hippoboscoidea</taxon>
        <taxon>Glossinidae</taxon>
        <taxon>Glossina</taxon>
    </lineage>
</organism>
<protein>
    <submittedName>
        <fullName evidence="3">Uncharacterized protein</fullName>
    </submittedName>
</protein>
<feature type="compositionally biased region" description="Basic residues" evidence="1">
    <location>
        <begin position="176"/>
        <end position="187"/>
    </location>
</feature>
<evidence type="ECO:0000256" key="2">
    <source>
        <dbReference type="SAM" id="SignalP"/>
    </source>
</evidence>
<dbReference type="Proteomes" id="UP000092444">
    <property type="component" value="Unassembled WGS sequence"/>
</dbReference>
<feature type="region of interest" description="Disordered" evidence="1">
    <location>
        <begin position="125"/>
        <end position="159"/>
    </location>
</feature>
<evidence type="ECO:0000313" key="3">
    <source>
        <dbReference type="EnsemblMetazoa" id="GMOY005877-PA"/>
    </source>
</evidence>
<keyword evidence="4" id="KW-1185">Reference proteome</keyword>
<accession>A0A1B0FPR9</accession>
<evidence type="ECO:0000256" key="1">
    <source>
        <dbReference type="SAM" id="MobiDB-lite"/>
    </source>
</evidence>
<feature type="chain" id="PRO_5008407683" evidence="2">
    <location>
        <begin position="21"/>
        <end position="354"/>
    </location>
</feature>
<reference evidence="3" key="1">
    <citation type="submission" date="2020-05" db="UniProtKB">
        <authorList>
            <consortium name="EnsemblMetazoa"/>
        </authorList>
    </citation>
    <scope>IDENTIFICATION</scope>
    <source>
        <strain evidence="3">Yale</strain>
    </source>
</reference>
<keyword evidence="2" id="KW-0732">Signal</keyword>
<dbReference type="VEuPathDB" id="VectorBase:GMOY005877"/>
<feature type="region of interest" description="Disordered" evidence="1">
    <location>
        <begin position="176"/>
        <end position="196"/>
    </location>
</feature>
<feature type="signal peptide" evidence="2">
    <location>
        <begin position="1"/>
        <end position="20"/>
    </location>
</feature>
<dbReference type="AlphaFoldDB" id="A0A1B0FPR9"/>
<sequence>MNMKTHLFILITCLVYAAFSSPQFLTFKDGQVGVNFLGYHAQAGLGGGQNQNGLLGGLHASAGTPWGQNAAAGLGGNVNGRASGLLYAGAQSSPDVGASTVLAGDTSMGGFGGSEAHANGLVAGNSRTVSFNGNPQNPSTISRNVPNSETQRTQVQSFNDSSYITKQRNKYRYRQRHPKRNEHRRRAYQNSVKTGKTIRSKSVYRTVEATQNTWPLAVHAQQQQKAHTERRQLIADTQPNLNNVNTNANAQVSANTDFNTYSNANANANADTNVKTVVRSRKVIQAQSPTTTGANSNLGISYNAQANGEVVRSALQIPIGILQSLQQSLSGLSASKTVTKQIKYCLQLIDSLIE</sequence>
<proteinExistence type="predicted"/>
<name>A0A1B0FPR9_GLOMM</name>
<dbReference type="EnsemblMetazoa" id="GMOY005877-RA">
    <property type="protein sequence ID" value="GMOY005877-PA"/>
    <property type="gene ID" value="GMOY005877"/>
</dbReference>